<sequence length="141" mass="16040">MRDTGSTRTAGRPTVRTRGFGELEAVIMDRIWNRGSGTTTTVREIFDELAAERDIAYTTVMSTMDNLHSKSYLARERDGKAYRYWPTLTREQHSASLMREALDSGGQPDLVLTYFLEQIGPEESARLRAALRRPTKRAAKR</sequence>
<keyword evidence="4" id="KW-0804">Transcription</keyword>
<accession>A0A5Q5CLK1</accession>
<comment type="similarity">
    <text evidence="1">Belongs to the BlaI transcriptional regulatory family.</text>
</comment>
<dbReference type="Pfam" id="PF03965">
    <property type="entry name" value="Penicillinase_R"/>
    <property type="match status" value="1"/>
</dbReference>
<evidence type="ECO:0000256" key="4">
    <source>
        <dbReference type="ARBA" id="ARBA00023163"/>
    </source>
</evidence>
<gene>
    <name evidence="5" type="ordered locus">Mjls_4479</name>
</gene>
<evidence type="ECO:0000313" key="5">
    <source>
        <dbReference type="EMBL" id="ABO00250.1"/>
    </source>
</evidence>
<dbReference type="AlphaFoldDB" id="A0A5Q5CLK1"/>
<dbReference type="InterPro" id="IPR005650">
    <property type="entry name" value="BlaI_family"/>
</dbReference>
<dbReference type="KEGG" id="mjl:Mjls_4479"/>
<protein>
    <submittedName>
        <fullName evidence="5">Transcriptional repressor, CopY family</fullName>
    </submittedName>
</protein>
<evidence type="ECO:0000256" key="3">
    <source>
        <dbReference type="ARBA" id="ARBA00023125"/>
    </source>
</evidence>
<keyword evidence="2" id="KW-0805">Transcription regulation</keyword>
<organism evidence="5">
    <name type="scientific">Mycobacterium sp. (strain JLS)</name>
    <dbReference type="NCBI Taxonomy" id="164757"/>
    <lineage>
        <taxon>Bacteria</taxon>
        <taxon>Bacillati</taxon>
        <taxon>Actinomycetota</taxon>
        <taxon>Actinomycetes</taxon>
        <taxon>Mycobacteriales</taxon>
        <taxon>Mycobacteriaceae</taxon>
        <taxon>Mycobacterium</taxon>
    </lineage>
</organism>
<dbReference type="GO" id="GO:0003677">
    <property type="term" value="F:DNA binding"/>
    <property type="evidence" value="ECO:0007669"/>
    <property type="project" value="UniProtKB-KW"/>
</dbReference>
<dbReference type="InterPro" id="IPR036388">
    <property type="entry name" value="WH-like_DNA-bd_sf"/>
</dbReference>
<dbReference type="Gene3D" id="6.10.140.850">
    <property type="match status" value="1"/>
</dbReference>
<dbReference type="GO" id="GO:0045892">
    <property type="term" value="P:negative regulation of DNA-templated transcription"/>
    <property type="evidence" value="ECO:0007669"/>
    <property type="project" value="InterPro"/>
</dbReference>
<proteinExistence type="inferred from homology"/>
<dbReference type="InterPro" id="IPR036390">
    <property type="entry name" value="WH_DNA-bd_sf"/>
</dbReference>
<dbReference type="Gene3D" id="1.10.10.10">
    <property type="entry name" value="Winged helix-like DNA-binding domain superfamily/Winged helix DNA-binding domain"/>
    <property type="match status" value="1"/>
</dbReference>
<evidence type="ECO:0000256" key="1">
    <source>
        <dbReference type="ARBA" id="ARBA00011046"/>
    </source>
</evidence>
<dbReference type="EMBL" id="CP000580">
    <property type="protein sequence ID" value="ABO00250.1"/>
    <property type="molecule type" value="Genomic_DNA"/>
</dbReference>
<reference evidence="5" key="1">
    <citation type="submission" date="2007-02" db="EMBL/GenBank/DDBJ databases">
        <title>Complete sequence of Mycobacterium sp. JLS.</title>
        <authorList>
            <consortium name="US DOE Joint Genome Institute"/>
            <person name="Copeland A."/>
            <person name="Lucas S."/>
            <person name="Lapidus A."/>
            <person name="Barry K."/>
            <person name="Detter J.C."/>
            <person name="Glavina del Rio T."/>
            <person name="Hammon N."/>
            <person name="Israni S."/>
            <person name="Dalin E."/>
            <person name="Tice H."/>
            <person name="Pitluck S."/>
            <person name="Chain P."/>
            <person name="Malfatti S."/>
            <person name="Shin M."/>
            <person name="Vergez L."/>
            <person name="Schmutz J."/>
            <person name="Larimer F."/>
            <person name="Land M."/>
            <person name="Hauser L."/>
            <person name="Kyrpides N."/>
            <person name="Mikhailova N."/>
            <person name="Miller C.D."/>
            <person name="Anderson A.J."/>
            <person name="Sims R.C."/>
            <person name="Richardson P."/>
        </authorList>
    </citation>
    <scope>NUCLEOTIDE SEQUENCE [LARGE SCALE GENOMIC DNA]</scope>
    <source>
        <strain evidence="5">JLS</strain>
    </source>
</reference>
<keyword evidence="3" id="KW-0238">DNA-binding</keyword>
<dbReference type="SUPFAM" id="SSF46785">
    <property type="entry name" value="Winged helix' DNA-binding domain"/>
    <property type="match status" value="1"/>
</dbReference>
<evidence type="ECO:0000256" key="2">
    <source>
        <dbReference type="ARBA" id="ARBA00023015"/>
    </source>
</evidence>
<name>A0A5Q5CLK1_MYCSJ</name>